<protein>
    <submittedName>
        <fullName evidence="7">TonB-dependent receptor</fullName>
    </submittedName>
</protein>
<dbReference type="Gene3D" id="2.40.170.20">
    <property type="entry name" value="TonB-dependent receptor, beta-barrel domain"/>
    <property type="match status" value="1"/>
</dbReference>
<reference evidence="7" key="1">
    <citation type="submission" date="2018-06" db="EMBL/GenBank/DDBJ databases">
        <authorList>
            <person name="Zhirakovskaya E."/>
        </authorList>
    </citation>
    <scope>NUCLEOTIDE SEQUENCE</scope>
</reference>
<proteinExistence type="predicted"/>
<dbReference type="PROSITE" id="PS52016">
    <property type="entry name" value="TONB_DEPENDENT_REC_3"/>
    <property type="match status" value="1"/>
</dbReference>
<evidence type="ECO:0000256" key="3">
    <source>
        <dbReference type="ARBA" id="ARBA00022692"/>
    </source>
</evidence>
<accession>A0A3B0TW93</accession>
<evidence type="ECO:0000256" key="5">
    <source>
        <dbReference type="ARBA" id="ARBA00023237"/>
    </source>
</evidence>
<dbReference type="InterPro" id="IPR037066">
    <property type="entry name" value="Plug_dom_sf"/>
</dbReference>
<keyword evidence="3" id="KW-0812">Transmembrane</keyword>
<keyword evidence="7" id="KW-0675">Receptor</keyword>
<dbReference type="Gene3D" id="2.170.130.10">
    <property type="entry name" value="TonB-dependent receptor, plug domain"/>
    <property type="match status" value="1"/>
</dbReference>
<sequence>MLQNICYTLICLLITQNVFAQNITGKVTDGNNEPLTGASVYWLHTTTGTVTDTKGEFEIALPGDKSSRIVVSYVGYKPDTINISNQKYIAVKLVRDMNLKEVVVEGERAGVSISKINPVKTEVITQVELTKAACCDLAGCFDTEGSVQATTTNVITNSKELRIMGLAGIYTQVLIDGMPLIQGLSYTYGISSYPGTLVNRINVAMGISSVLQGFESINGQINIELKEPGNSEKLLLNLYVNSFMEKQFNANYSHKFKKWSTLFAAHTTQPANKFDRDNDTFLDLPLLTRYSFYNKWKYGNENSWGLNSLIGLRYVNEQRIGGQITFNPSSDEGTTNSYGQTLKYSQPEIYTKTGYRFNSKKSIVLSSSAFYQNQNSTFGTTVYKAGQLSFYTNLQYELKWGKKHLLKTGFSYRYQNREENISFGQNTLGRTYNGKYIKNEIIPGIFAENRFNWKGDKIVLITGLRLDKHNTFGYFVTPRALLKYELAENTTARVSAGTGYKTINLFSENINLLASSRDIIITEQLRPETAFNWGVNLTHNKYWENVTATYGLDFYRTQFTNQIFPDYDTDPTKAIISNFTGTSISNGFQAETNLKFYDVFEFKISYNYLDVYQVINNSKYVLPFNPKHKIISTLSYKPQSKKWHYDMNIHWFGEQRLANTHSNPPEYRTPGKSKPYTLVSAQFTKAWERFEVYLGCENIFDFRQLRPIISWQDPFGPYFDTSNVWGPTRGRELYLGLRFKIK</sequence>
<evidence type="ECO:0000256" key="1">
    <source>
        <dbReference type="ARBA" id="ARBA00004571"/>
    </source>
</evidence>
<evidence type="ECO:0000256" key="4">
    <source>
        <dbReference type="ARBA" id="ARBA00023136"/>
    </source>
</evidence>
<evidence type="ECO:0000256" key="2">
    <source>
        <dbReference type="ARBA" id="ARBA00022448"/>
    </source>
</evidence>
<feature type="domain" description="TonB-dependent receptor plug" evidence="6">
    <location>
        <begin position="118"/>
        <end position="219"/>
    </location>
</feature>
<dbReference type="Pfam" id="PF13715">
    <property type="entry name" value="CarbopepD_reg_2"/>
    <property type="match status" value="1"/>
</dbReference>
<dbReference type="InterPro" id="IPR036942">
    <property type="entry name" value="Beta-barrel_TonB_sf"/>
</dbReference>
<organism evidence="7">
    <name type="scientific">hydrothermal vent metagenome</name>
    <dbReference type="NCBI Taxonomy" id="652676"/>
    <lineage>
        <taxon>unclassified sequences</taxon>
        <taxon>metagenomes</taxon>
        <taxon>ecological metagenomes</taxon>
    </lineage>
</organism>
<name>A0A3B0TW93_9ZZZZ</name>
<gene>
    <name evidence="7" type="ORF">MNBD_BACTEROID01-2370</name>
</gene>
<evidence type="ECO:0000313" key="7">
    <source>
        <dbReference type="EMBL" id="VAW22961.1"/>
    </source>
</evidence>
<keyword evidence="2" id="KW-0813">Transport</keyword>
<evidence type="ECO:0000259" key="6">
    <source>
        <dbReference type="Pfam" id="PF07715"/>
    </source>
</evidence>
<dbReference type="AlphaFoldDB" id="A0A3B0TW93"/>
<dbReference type="SUPFAM" id="SSF49464">
    <property type="entry name" value="Carboxypeptidase regulatory domain-like"/>
    <property type="match status" value="1"/>
</dbReference>
<keyword evidence="5" id="KW-0998">Cell outer membrane</keyword>
<dbReference type="InterPro" id="IPR039426">
    <property type="entry name" value="TonB-dep_rcpt-like"/>
</dbReference>
<dbReference type="EMBL" id="UOEP01000182">
    <property type="protein sequence ID" value="VAW22961.1"/>
    <property type="molecule type" value="Genomic_DNA"/>
</dbReference>
<dbReference type="SUPFAM" id="SSF56935">
    <property type="entry name" value="Porins"/>
    <property type="match status" value="1"/>
</dbReference>
<dbReference type="InterPro" id="IPR012910">
    <property type="entry name" value="Plug_dom"/>
</dbReference>
<dbReference type="InterPro" id="IPR008969">
    <property type="entry name" value="CarboxyPept-like_regulatory"/>
</dbReference>
<dbReference type="GO" id="GO:0009279">
    <property type="term" value="C:cell outer membrane"/>
    <property type="evidence" value="ECO:0007669"/>
    <property type="project" value="UniProtKB-SubCell"/>
</dbReference>
<keyword evidence="4" id="KW-0472">Membrane</keyword>
<dbReference type="Gene3D" id="2.60.40.1120">
    <property type="entry name" value="Carboxypeptidase-like, regulatory domain"/>
    <property type="match status" value="1"/>
</dbReference>
<comment type="subcellular location">
    <subcellularLocation>
        <location evidence="1">Cell outer membrane</location>
        <topology evidence="1">Multi-pass membrane protein</topology>
    </subcellularLocation>
</comment>
<dbReference type="Pfam" id="PF07715">
    <property type="entry name" value="Plug"/>
    <property type="match status" value="1"/>
</dbReference>